<organism evidence="1 2">
    <name type="scientific">Pistacia atlantica</name>
    <dbReference type="NCBI Taxonomy" id="434234"/>
    <lineage>
        <taxon>Eukaryota</taxon>
        <taxon>Viridiplantae</taxon>
        <taxon>Streptophyta</taxon>
        <taxon>Embryophyta</taxon>
        <taxon>Tracheophyta</taxon>
        <taxon>Spermatophyta</taxon>
        <taxon>Magnoliopsida</taxon>
        <taxon>eudicotyledons</taxon>
        <taxon>Gunneridae</taxon>
        <taxon>Pentapetalae</taxon>
        <taxon>rosids</taxon>
        <taxon>malvids</taxon>
        <taxon>Sapindales</taxon>
        <taxon>Anacardiaceae</taxon>
        <taxon>Pistacia</taxon>
    </lineage>
</organism>
<name>A0ACC1AH12_9ROSI</name>
<evidence type="ECO:0000313" key="1">
    <source>
        <dbReference type="EMBL" id="KAJ0085526.1"/>
    </source>
</evidence>
<keyword evidence="2" id="KW-1185">Reference proteome</keyword>
<sequence>MGSVSLKIGDGTARFKRATVCSSALNILMLFSVITTNLFALYAFTSSPKDNQNHPLLHHHRNISLISEHVSLILKEIDSSQKKLAKMEKELLGYDTIDLSRPNIASKDSKTGITEMVASVGHTCEKSADLLTQYMSYKVSGPCPDDWSLGQKLILRGCEPLPRRRCFAKSIPKVGLQSFPNSIWKPVSDKIVTWSGLGYENQRYVKARSKNDFLIDDVLGLGSGGVRIGFDIGGGSGTFAARMAERNVTVITNTLNIDAPYSEFIAARGLFPLYLSLDHRFPFYDNVFDLVHASSGLDVGGKPEKLEFLMFDLDRILRAGGLFWLDNFYCADDEKKRTLTRLIERFGYKKLKWVVGEKADNVKSEVYLSAVLQKPVRSS</sequence>
<dbReference type="Proteomes" id="UP001164250">
    <property type="component" value="Chromosome 10"/>
</dbReference>
<proteinExistence type="predicted"/>
<protein>
    <submittedName>
        <fullName evidence="1">Uncharacterized protein</fullName>
    </submittedName>
</protein>
<comment type="caution">
    <text evidence="1">The sequence shown here is derived from an EMBL/GenBank/DDBJ whole genome shotgun (WGS) entry which is preliminary data.</text>
</comment>
<reference evidence="2" key="1">
    <citation type="journal article" date="2023" name="G3 (Bethesda)">
        <title>Genome assembly and association tests identify interacting loci associated with vigor, precocity, and sex in interspecific pistachio rootstocks.</title>
        <authorList>
            <person name="Palmer W."/>
            <person name="Jacygrad E."/>
            <person name="Sagayaradj S."/>
            <person name="Cavanaugh K."/>
            <person name="Han R."/>
            <person name="Bertier L."/>
            <person name="Beede B."/>
            <person name="Kafkas S."/>
            <person name="Golino D."/>
            <person name="Preece J."/>
            <person name="Michelmore R."/>
        </authorList>
    </citation>
    <scope>NUCLEOTIDE SEQUENCE [LARGE SCALE GENOMIC DNA]</scope>
</reference>
<dbReference type="EMBL" id="CM047906">
    <property type="protein sequence ID" value="KAJ0085526.1"/>
    <property type="molecule type" value="Genomic_DNA"/>
</dbReference>
<evidence type="ECO:0000313" key="2">
    <source>
        <dbReference type="Proteomes" id="UP001164250"/>
    </source>
</evidence>
<gene>
    <name evidence="1" type="ORF">Patl1_09282</name>
</gene>
<accession>A0ACC1AH12</accession>